<gene>
    <name evidence="8" type="ORF">H9838_01200</name>
</gene>
<accession>A0A9D1YC36</accession>
<dbReference type="InterPro" id="IPR048279">
    <property type="entry name" value="MdtK-like"/>
</dbReference>
<evidence type="ECO:0000256" key="7">
    <source>
        <dbReference type="SAM" id="Phobius"/>
    </source>
</evidence>
<sequence length="454" mass="48525">MKTMDMTQGKPLGLLVRFAVPLFFSNICQSLYAVADSAVVGQFLGVNAFAAVGAAGTVSWMVIDVIIGLTQGFGVLYAQRFGGHDTGALRRAIGSSIWVALVLGAALSLAGVLGAGPMLRAIDTPEELVADATVYLQWLFGGALITMAYNVAGKLLSALGNSRTPLVAVILASVLNVLLDVVFVALFHWGVAGVAAATVTAQLFSFFFCLWKLSSIGEVRLSRRDLRPDRAQVWELLRLGAPLGFRNGIISIGGLFVQRMINSYGTIFVAGTAAAMKYFDLMQLVAGALDGAFATYSAQNYGVRDLARIRAGMKCVRRVALAAAVVTAGLAGLFGRQMIGLLVTGTPEEMAQITQIGYENLLVIGAGLLPLYLLYLYRSGLQGMGNALVPMLSGFVELGLRLVSVAFLPLWLGRWGVYMAYAAGWVGAFLLLCLSYYYVLHKRERAFTKDRASS</sequence>
<feature type="transmembrane region" description="Helical" evidence="7">
    <location>
        <begin position="418"/>
        <end position="439"/>
    </location>
</feature>
<keyword evidence="6 7" id="KW-0472">Membrane</keyword>
<dbReference type="PANTHER" id="PTHR43549:SF3">
    <property type="entry name" value="MULTIDRUG RESISTANCE PROTEIN YPNP-RELATED"/>
    <property type="match status" value="1"/>
</dbReference>
<dbReference type="AlphaFoldDB" id="A0A9D1YC36"/>
<feature type="transmembrane region" description="Helical" evidence="7">
    <location>
        <begin position="97"/>
        <end position="115"/>
    </location>
</feature>
<dbReference type="Pfam" id="PF01554">
    <property type="entry name" value="MatE"/>
    <property type="match status" value="2"/>
</dbReference>
<dbReference type="Proteomes" id="UP000823915">
    <property type="component" value="Unassembled WGS sequence"/>
</dbReference>
<dbReference type="InterPro" id="IPR052031">
    <property type="entry name" value="Membrane_Transporter-Flippase"/>
</dbReference>
<feature type="transmembrane region" description="Helical" evidence="7">
    <location>
        <begin position="387"/>
        <end position="412"/>
    </location>
</feature>
<dbReference type="GO" id="GO:0042910">
    <property type="term" value="F:xenobiotic transmembrane transporter activity"/>
    <property type="evidence" value="ECO:0007669"/>
    <property type="project" value="InterPro"/>
</dbReference>
<reference evidence="8" key="1">
    <citation type="journal article" date="2021" name="PeerJ">
        <title>Extensive microbial diversity within the chicken gut microbiome revealed by metagenomics and culture.</title>
        <authorList>
            <person name="Gilroy R."/>
            <person name="Ravi A."/>
            <person name="Getino M."/>
            <person name="Pursley I."/>
            <person name="Horton D.L."/>
            <person name="Alikhan N.F."/>
            <person name="Baker D."/>
            <person name="Gharbi K."/>
            <person name="Hall N."/>
            <person name="Watson M."/>
            <person name="Adriaenssens E.M."/>
            <person name="Foster-Nyarko E."/>
            <person name="Jarju S."/>
            <person name="Secka A."/>
            <person name="Antonio M."/>
            <person name="Oren A."/>
            <person name="Chaudhuri R.R."/>
            <person name="La Ragione R."/>
            <person name="Hildebrand F."/>
            <person name="Pallen M.J."/>
        </authorList>
    </citation>
    <scope>NUCLEOTIDE SEQUENCE</scope>
    <source>
        <strain evidence="8">1282</strain>
    </source>
</reference>
<reference evidence="8" key="2">
    <citation type="submission" date="2021-04" db="EMBL/GenBank/DDBJ databases">
        <authorList>
            <person name="Gilroy R."/>
        </authorList>
    </citation>
    <scope>NUCLEOTIDE SEQUENCE</scope>
    <source>
        <strain evidence="8">1282</strain>
    </source>
</reference>
<feature type="transmembrane region" description="Helical" evidence="7">
    <location>
        <begin position="319"/>
        <end position="344"/>
    </location>
</feature>
<organism evidence="8 9">
    <name type="scientific">Candidatus Acutalibacter pullistercoris</name>
    <dbReference type="NCBI Taxonomy" id="2838418"/>
    <lineage>
        <taxon>Bacteria</taxon>
        <taxon>Bacillati</taxon>
        <taxon>Bacillota</taxon>
        <taxon>Clostridia</taxon>
        <taxon>Eubacteriales</taxon>
        <taxon>Acutalibacteraceae</taxon>
        <taxon>Acutalibacter</taxon>
    </lineage>
</organism>
<evidence type="ECO:0000256" key="4">
    <source>
        <dbReference type="ARBA" id="ARBA00022692"/>
    </source>
</evidence>
<keyword evidence="2" id="KW-0813">Transport</keyword>
<protein>
    <submittedName>
        <fullName evidence="8">MATE family efflux transporter</fullName>
    </submittedName>
</protein>
<dbReference type="GO" id="GO:0015297">
    <property type="term" value="F:antiporter activity"/>
    <property type="evidence" value="ECO:0007669"/>
    <property type="project" value="InterPro"/>
</dbReference>
<comment type="subcellular location">
    <subcellularLocation>
        <location evidence="1">Cell membrane</location>
        <topology evidence="1">Multi-pass membrane protein</topology>
    </subcellularLocation>
</comment>
<proteinExistence type="predicted"/>
<evidence type="ECO:0000256" key="6">
    <source>
        <dbReference type="ARBA" id="ARBA00023136"/>
    </source>
</evidence>
<dbReference type="NCBIfam" id="TIGR00797">
    <property type="entry name" value="matE"/>
    <property type="match status" value="1"/>
</dbReference>
<keyword evidence="3" id="KW-1003">Cell membrane</keyword>
<evidence type="ECO:0000256" key="2">
    <source>
        <dbReference type="ARBA" id="ARBA00022448"/>
    </source>
</evidence>
<dbReference type="PIRSF" id="PIRSF006603">
    <property type="entry name" value="DinF"/>
    <property type="match status" value="1"/>
</dbReference>
<keyword evidence="4 7" id="KW-0812">Transmembrane</keyword>
<evidence type="ECO:0000256" key="1">
    <source>
        <dbReference type="ARBA" id="ARBA00004651"/>
    </source>
</evidence>
<feature type="transmembrane region" description="Helical" evidence="7">
    <location>
        <begin position="51"/>
        <end position="76"/>
    </location>
</feature>
<evidence type="ECO:0000313" key="8">
    <source>
        <dbReference type="EMBL" id="HIY25774.1"/>
    </source>
</evidence>
<feature type="transmembrane region" description="Helical" evidence="7">
    <location>
        <begin position="164"/>
        <end position="187"/>
    </location>
</feature>
<feature type="transmembrane region" description="Helical" evidence="7">
    <location>
        <begin position="356"/>
        <end position="375"/>
    </location>
</feature>
<dbReference type="EMBL" id="DXDU01000015">
    <property type="protein sequence ID" value="HIY25774.1"/>
    <property type="molecule type" value="Genomic_DNA"/>
</dbReference>
<dbReference type="GO" id="GO:0005886">
    <property type="term" value="C:plasma membrane"/>
    <property type="evidence" value="ECO:0007669"/>
    <property type="project" value="UniProtKB-SubCell"/>
</dbReference>
<dbReference type="PANTHER" id="PTHR43549">
    <property type="entry name" value="MULTIDRUG RESISTANCE PROTEIN YPNP-RELATED"/>
    <property type="match status" value="1"/>
</dbReference>
<dbReference type="InterPro" id="IPR002528">
    <property type="entry name" value="MATE_fam"/>
</dbReference>
<comment type="caution">
    <text evidence="8">The sequence shown here is derived from an EMBL/GenBank/DDBJ whole genome shotgun (WGS) entry which is preliminary data.</text>
</comment>
<evidence type="ECO:0000256" key="3">
    <source>
        <dbReference type="ARBA" id="ARBA00022475"/>
    </source>
</evidence>
<feature type="transmembrane region" description="Helical" evidence="7">
    <location>
        <begin position="193"/>
        <end position="214"/>
    </location>
</feature>
<keyword evidence="5 7" id="KW-1133">Transmembrane helix</keyword>
<feature type="transmembrane region" description="Helical" evidence="7">
    <location>
        <begin position="135"/>
        <end position="152"/>
    </location>
</feature>
<evidence type="ECO:0000313" key="9">
    <source>
        <dbReference type="Proteomes" id="UP000823915"/>
    </source>
</evidence>
<name>A0A9D1YC36_9FIRM</name>
<evidence type="ECO:0000256" key="5">
    <source>
        <dbReference type="ARBA" id="ARBA00022989"/>
    </source>
</evidence>